<evidence type="ECO:0000313" key="2">
    <source>
        <dbReference type="Proteomes" id="UP000189021"/>
    </source>
</evidence>
<organism evidence="1 2">
    <name type="scientific">Salinivibrio kushneri</name>
    <dbReference type="NCBI Taxonomy" id="1908198"/>
    <lineage>
        <taxon>Bacteria</taxon>
        <taxon>Pseudomonadati</taxon>
        <taxon>Pseudomonadota</taxon>
        <taxon>Gammaproteobacteria</taxon>
        <taxon>Vibrionales</taxon>
        <taxon>Vibrionaceae</taxon>
        <taxon>Salinivibrio</taxon>
    </lineage>
</organism>
<dbReference type="Proteomes" id="UP000189021">
    <property type="component" value="Unassembled WGS sequence"/>
</dbReference>
<protein>
    <submittedName>
        <fullName evidence="1">Uncharacterized protein</fullName>
    </submittedName>
</protein>
<dbReference type="PROSITE" id="PS51257">
    <property type="entry name" value="PROKAR_LIPOPROTEIN"/>
    <property type="match status" value="1"/>
</dbReference>
<accession>A0AB36JXG3</accession>
<dbReference type="AlphaFoldDB" id="A0AB36JXG3"/>
<keyword evidence="2" id="KW-1185">Reference proteome</keyword>
<dbReference type="EMBL" id="MUEK01000006">
    <property type="protein sequence ID" value="OOE39838.1"/>
    <property type="molecule type" value="Genomic_DNA"/>
</dbReference>
<name>A0AB36JXG3_9GAMM</name>
<evidence type="ECO:0000313" key="1">
    <source>
        <dbReference type="EMBL" id="OOE39838.1"/>
    </source>
</evidence>
<reference evidence="1 2" key="1">
    <citation type="journal article" date="2017" name="Genome Announc.">
        <title>Draft Genome Sequences of Salinivibrio proteolyticus, Salinivibrio sharmensis, Salinivibrio siamensis, Salinivibrio costicola subsp. alcaliphilus, Salinivibrio costicola subsp. vallismortis, and 29 New Isolates Belonging to the Genus Salinivibrio.</title>
        <authorList>
            <person name="Lopez-Hermoso C."/>
            <person name="de la Haba R.R."/>
            <person name="Sanchez-Porro C."/>
            <person name="Bayliss S.C."/>
            <person name="Feil E.J."/>
            <person name="Ventosa A."/>
        </authorList>
    </citation>
    <scope>NUCLEOTIDE SEQUENCE [LARGE SCALE GENOMIC DNA]</scope>
    <source>
        <strain evidence="1 2">AL184</strain>
    </source>
</reference>
<gene>
    <name evidence="1" type="ORF">BZG00_08020</name>
</gene>
<comment type="caution">
    <text evidence="1">The sequence shown here is derived from an EMBL/GenBank/DDBJ whole genome shotgun (WGS) entry which is preliminary data.</text>
</comment>
<sequence>MKKTVLAISVIAFLTGCDLDSDSSSSNTSSSGYTVTGFDGYLQNAVVYIEKDNKSGFSDPSEFMGLTDESGTLTLDNTPSEKLSLQTLVLGEPAQKVLAGMDRKYETVYTTDSDRPSMPLDNEYTLHTTEGAAVISPLTDLIVLKMENDKTDVDTAIDSIQGALSLPSDSDLYVDFIDNGDNKLHKTAQILADSKAKSPDKYQSNPRDFVLDAKNAVEKISDDKISDPNYRMTVDGETVTEDKLPDSSDPSVNSDVFESIQGKFNALNLTNGHRVISPVTFFEADLTDLFIDNADNPITLLNGIEVSNTDSNYVVLDKNDKRTGLVAYVMDGKMRVGMNSDDAIEGSGDYIVTVSVRYEGSIDYKIRTAKALFSFSIKDDATSQ</sequence>
<dbReference type="RefSeq" id="WP_077659223.1">
    <property type="nucleotide sequence ID" value="NZ_CP040022.1"/>
</dbReference>
<proteinExistence type="predicted"/>